<organism evidence="2 3">
    <name type="scientific">Arthrobacter bambusae</name>
    <dbReference type="NCBI Taxonomy" id="1338426"/>
    <lineage>
        <taxon>Bacteria</taxon>
        <taxon>Bacillati</taxon>
        <taxon>Actinomycetota</taxon>
        <taxon>Actinomycetes</taxon>
        <taxon>Micrococcales</taxon>
        <taxon>Micrococcaceae</taxon>
        <taxon>Arthrobacter</taxon>
    </lineage>
</organism>
<reference evidence="2 3" key="1">
    <citation type="submission" date="2024-06" db="EMBL/GenBank/DDBJ databases">
        <title>Sorghum-associated microbial communities from plants grown in Nebraska, USA.</title>
        <authorList>
            <person name="Schachtman D."/>
        </authorList>
    </citation>
    <scope>NUCLEOTIDE SEQUENCE [LARGE SCALE GENOMIC DNA]</scope>
    <source>
        <strain evidence="2 3">3552</strain>
    </source>
</reference>
<name>A0ABV2P720_9MICC</name>
<feature type="region of interest" description="Disordered" evidence="1">
    <location>
        <begin position="1"/>
        <end position="20"/>
    </location>
</feature>
<evidence type="ECO:0000313" key="2">
    <source>
        <dbReference type="EMBL" id="MET4540357.1"/>
    </source>
</evidence>
<comment type="caution">
    <text evidence="2">The sequence shown here is derived from an EMBL/GenBank/DDBJ whole genome shotgun (WGS) entry which is preliminary data.</text>
</comment>
<protein>
    <submittedName>
        <fullName evidence="2">Uncharacterized protein</fullName>
    </submittedName>
</protein>
<feature type="compositionally biased region" description="Low complexity" evidence="1">
    <location>
        <begin position="1"/>
        <end position="17"/>
    </location>
</feature>
<accession>A0ABV2P720</accession>
<evidence type="ECO:0000256" key="1">
    <source>
        <dbReference type="SAM" id="MobiDB-lite"/>
    </source>
</evidence>
<dbReference type="EMBL" id="JBEPSN010000005">
    <property type="protein sequence ID" value="MET4540357.1"/>
    <property type="molecule type" value="Genomic_DNA"/>
</dbReference>
<gene>
    <name evidence="2" type="ORF">ABIE37_002144</name>
</gene>
<sequence>MTRLELPSGSPSGEGSLTGRTIACRSAGDQMAWANDGSAVELAWDEIAGSASIRWVNGDELRLALERETASKISVREESGRIEFRVCSRCEGLGGLLTVQVGEHVAVHDTLLRT</sequence>
<keyword evidence="3" id="KW-1185">Reference proteome</keyword>
<evidence type="ECO:0000313" key="3">
    <source>
        <dbReference type="Proteomes" id="UP001549307"/>
    </source>
</evidence>
<proteinExistence type="predicted"/>
<dbReference type="Proteomes" id="UP001549307">
    <property type="component" value="Unassembled WGS sequence"/>
</dbReference>